<feature type="domain" description="Thg1 C-terminal" evidence="15">
    <location>
        <begin position="139"/>
        <end position="219"/>
    </location>
</feature>
<geneLocation type="mitochondrion" evidence="16"/>
<reference evidence="16 17" key="1">
    <citation type="submission" date="2018-03" db="EMBL/GenBank/DDBJ databases">
        <authorList>
            <person name="Fogelqvist J."/>
        </authorList>
    </citation>
    <scope>NUCLEOTIDE SEQUENCE [LARGE SCALE GENOMIC DNA]</scope>
</reference>
<keyword evidence="16" id="KW-0496">Mitochondrion</keyword>
<dbReference type="Gene3D" id="3.30.70.3000">
    <property type="match status" value="1"/>
</dbReference>
<dbReference type="InterPro" id="IPR025845">
    <property type="entry name" value="Thg1_C_dom"/>
</dbReference>
<feature type="region of interest" description="Disordered" evidence="13">
    <location>
        <begin position="336"/>
        <end position="357"/>
    </location>
</feature>
<dbReference type="EC" id="2.7.7.79" evidence="3"/>
<keyword evidence="9" id="KW-0460">Magnesium</keyword>
<organism evidence="16 17">
    <name type="scientific">Plasmodiophora brassicae</name>
    <name type="common">Clubroot disease agent</name>
    <dbReference type="NCBI Taxonomy" id="37360"/>
    <lineage>
        <taxon>Eukaryota</taxon>
        <taxon>Sar</taxon>
        <taxon>Rhizaria</taxon>
        <taxon>Endomyxa</taxon>
        <taxon>Phytomyxea</taxon>
        <taxon>Plasmodiophorida</taxon>
        <taxon>Plasmodiophoridae</taxon>
        <taxon>Plasmodiophora</taxon>
    </lineage>
</organism>
<feature type="domain" description="tRNAHis guanylyltransferase catalytic" evidence="14">
    <location>
        <begin position="6"/>
        <end position="135"/>
    </location>
</feature>
<keyword evidence="6" id="KW-0548">Nucleotidyltransferase</keyword>
<dbReference type="Pfam" id="PF14413">
    <property type="entry name" value="Thg1C"/>
    <property type="match status" value="1"/>
</dbReference>
<proteinExistence type="inferred from homology"/>
<keyword evidence="10" id="KW-0342">GTP-binding</keyword>
<evidence type="ECO:0000256" key="5">
    <source>
        <dbReference type="ARBA" id="ARBA00022694"/>
    </source>
</evidence>
<comment type="similarity">
    <text evidence="2">Belongs to the tRNA(His) guanylyltransferase family.</text>
</comment>
<evidence type="ECO:0000256" key="12">
    <source>
        <dbReference type="ARBA" id="ARBA00047281"/>
    </source>
</evidence>
<dbReference type="EMBL" id="OVEO01000015">
    <property type="protein sequence ID" value="SPR00658.1"/>
    <property type="molecule type" value="Genomic_DNA"/>
</dbReference>
<dbReference type="GO" id="GO:0000287">
    <property type="term" value="F:magnesium ion binding"/>
    <property type="evidence" value="ECO:0007669"/>
    <property type="project" value="InterPro"/>
</dbReference>
<dbReference type="GO" id="GO:0008193">
    <property type="term" value="F:tRNA guanylyltransferase activity"/>
    <property type="evidence" value="ECO:0007669"/>
    <property type="project" value="UniProtKB-EC"/>
</dbReference>
<name>A0A3P3YKD7_PLABS</name>
<evidence type="ECO:0000256" key="9">
    <source>
        <dbReference type="ARBA" id="ARBA00022842"/>
    </source>
</evidence>
<dbReference type="InterPro" id="IPR038469">
    <property type="entry name" value="tRNAHis_GuaTrfase_Thg1_sf"/>
</dbReference>
<comment type="catalytic activity">
    <reaction evidence="12">
        <text>a 5'-end ribonucleotide-tRNA(His) + GTP + ATP + H2O = a 5'-end phospho-guanosine-ribonucleotide-tRNA(His) + AMP + 2 diphosphate + H(+)</text>
        <dbReference type="Rhea" id="RHEA:54564"/>
        <dbReference type="Rhea" id="RHEA-COMP:14193"/>
        <dbReference type="Rhea" id="RHEA-COMP:14917"/>
        <dbReference type="ChEBI" id="CHEBI:15377"/>
        <dbReference type="ChEBI" id="CHEBI:15378"/>
        <dbReference type="ChEBI" id="CHEBI:30616"/>
        <dbReference type="ChEBI" id="CHEBI:33019"/>
        <dbReference type="ChEBI" id="CHEBI:37565"/>
        <dbReference type="ChEBI" id="CHEBI:138282"/>
        <dbReference type="ChEBI" id="CHEBI:141847"/>
        <dbReference type="ChEBI" id="CHEBI:456215"/>
        <dbReference type="EC" id="2.7.7.79"/>
    </reaction>
</comment>
<evidence type="ECO:0000259" key="14">
    <source>
        <dbReference type="Pfam" id="PF04446"/>
    </source>
</evidence>
<dbReference type="PANTHER" id="PTHR12729:SF6">
    <property type="entry name" value="TRNA(HIS) GUANYLYLTRANSFERASE-RELATED"/>
    <property type="match status" value="1"/>
</dbReference>
<dbReference type="FunFam" id="3.30.70.3000:FF:000001">
    <property type="entry name" value="tRNA(His) guanylyltransferase"/>
    <property type="match status" value="1"/>
</dbReference>
<evidence type="ECO:0000256" key="2">
    <source>
        <dbReference type="ARBA" id="ARBA00010113"/>
    </source>
</evidence>
<evidence type="ECO:0000256" key="7">
    <source>
        <dbReference type="ARBA" id="ARBA00022723"/>
    </source>
</evidence>
<evidence type="ECO:0000256" key="1">
    <source>
        <dbReference type="ARBA" id="ARBA00001946"/>
    </source>
</evidence>
<dbReference type="PANTHER" id="PTHR12729">
    <property type="entry name" value="TRNA(HIS) GUANYLYLTRANSFERASE-RELATED"/>
    <property type="match status" value="1"/>
</dbReference>
<protein>
    <recommendedName>
        <fullName evidence="3">tRNA(His) guanylyltransferase</fullName>
        <ecNumber evidence="3">2.7.7.79</ecNumber>
    </recommendedName>
    <alternativeName>
        <fullName evidence="11">tRNA-histidine guanylyltransferase</fullName>
    </alternativeName>
</protein>
<keyword evidence="7" id="KW-0479">Metal-binding</keyword>
<gene>
    <name evidence="16" type="ORF">PLBR_LOCUS7873</name>
</gene>
<dbReference type="AlphaFoldDB" id="A0A3P3YKD7"/>
<evidence type="ECO:0000313" key="17">
    <source>
        <dbReference type="Proteomes" id="UP000290189"/>
    </source>
</evidence>
<evidence type="ECO:0000256" key="10">
    <source>
        <dbReference type="ARBA" id="ARBA00023134"/>
    </source>
</evidence>
<dbReference type="InterPro" id="IPR024956">
    <property type="entry name" value="tRNAHis_GuaTrfase_cat"/>
</dbReference>
<keyword evidence="8" id="KW-0547">Nucleotide-binding</keyword>
<sequence length="357" mass="41064">MAKSRFEYVREFEQQDCLLKNAWIVVRIDGRGFHKFTSAHGFLRPNDARGLSLMNACAKAVMEDFEDIVIAYGHSDEFSFVINRHATVYKRRASKILSTIVSLFTARYVMDWPTYFPDVALRSTPMFDGRVVLYPTNENVIDYMKWRQADCHVNNLYNTTFWCLVLRGGRSNAEAERDLIGTSSADKNEIMFSRFSLNYNNEPAMFRKGSILVRYEPRQPDRRLKHPIIIHDDLIHNAFWSDMFPNWNIFGLNLGPSRHHQLFVRILPSGVAAGYFLVEHVAVIHAKYLEKVPDAVRSRRRLLLEFTLSTLSYPHAAPLVKLCTGDDRGRLPGDLRALRQGRRGSRVPAPAPGTQSR</sequence>
<evidence type="ECO:0000256" key="3">
    <source>
        <dbReference type="ARBA" id="ARBA00012511"/>
    </source>
</evidence>
<keyword evidence="5" id="KW-0819">tRNA processing</keyword>
<comment type="cofactor">
    <cofactor evidence="1">
        <name>Mg(2+)</name>
        <dbReference type="ChEBI" id="CHEBI:18420"/>
    </cofactor>
</comment>
<accession>A0A3P3YKD7</accession>
<evidence type="ECO:0000259" key="15">
    <source>
        <dbReference type="Pfam" id="PF14413"/>
    </source>
</evidence>
<evidence type="ECO:0000256" key="11">
    <source>
        <dbReference type="ARBA" id="ARBA00032480"/>
    </source>
</evidence>
<dbReference type="Pfam" id="PF04446">
    <property type="entry name" value="Thg1"/>
    <property type="match status" value="1"/>
</dbReference>
<evidence type="ECO:0000256" key="13">
    <source>
        <dbReference type="SAM" id="MobiDB-lite"/>
    </source>
</evidence>
<evidence type="ECO:0000313" key="16">
    <source>
        <dbReference type="EMBL" id="SPR00658.1"/>
    </source>
</evidence>
<dbReference type="GO" id="GO:0006400">
    <property type="term" value="P:tRNA modification"/>
    <property type="evidence" value="ECO:0007669"/>
    <property type="project" value="InterPro"/>
</dbReference>
<keyword evidence="4" id="KW-0808">Transferase</keyword>
<evidence type="ECO:0000256" key="6">
    <source>
        <dbReference type="ARBA" id="ARBA00022695"/>
    </source>
</evidence>
<evidence type="ECO:0000256" key="8">
    <source>
        <dbReference type="ARBA" id="ARBA00022741"/>
    </source>
</evidence>
<dbReference type="InterPro" id="IPR007537">
    <property type="entry name" value="tRNAHis_GuaTrfase_Thg1"/>
</dbReference>
<dbReference type="GO" id="GO:0005525">
    <property type="term" value="F:GTP binding"/>
    <property type="evidence" value="ECO:0007669"/>
    <property type="project" value="UniProtKB-KW"/>
</dbReference>
<dbReference type="Proteomes" id="UP000290189">
    <property type="component" value="Unassembled WGS sequence"/>
</dbReference>
<evidence type="ECO:0000256" key="4">
    <source>
        <dbReference type="ARBA" id="ARBA00022679"/>
    </source>
</evidence>